<evidence type="ECO:0008006" key="3">
    <source>
        <dbReference type="Google" id="ProtNLM"/>
    </source>
</evidence>
<name>A0A1G2HT65_9BACT</name>
<dbReference type="Gene3D" id="3.40.390.10">
    <property type="entry name" value="Collagenase (Catalytic Domain)"/>
    <property type="match status" value="1"/>
</dbReference>
<dbReference type="Proteomes" id="UP000178774">
    <property type="component" value="Unassembled WGS sequence"/>
</dbReference>
<proteinExistence type="predicted"/>
<dbReference type="EMBL" id="MHOP01000019">
    <property type="protein sequence ID" value="OGZ65643.1"/>
    <property type="molecule type" value="Genomic_DNA"/>
</dbReference>
<evidence type="ECO:0000313" key="2">
    <source>
        <dbReference type="Proteomes" id="UP000178774"/>
    </source>
</evidence>
<accession>A0A1G2HT65</accession>
<gene>
    <name evidence="1" type="ORF">A2822_03295</name>
</gene>
<protein>
    <recommendedName>
        <fullName evidence="3">Peptidase M12B domain-containing protein</fullName>
    </recommendedName>
</protein>
<sequence length="201" mass="22889">MANIKLFDGTENPRYGRVLVNVLAELAKLQRVVVSPTPGGIDLLGYGLVQKLQSESYNLGRRQVDLEQFFELVRAEPMISRDMNSQKIIFVDRDLYSPGRTNWCFGQSRRIDFADYIILSTARIKKASHWFDLAAHELGHMYGAAPSSRTNTVEFLGSHCINDLCVMQQKDTVEGSIAYSRRRHSLQAKPYCGQCENDLRR</sequence>
<dbReference type="AlphaFoldDB" id="A0A1G2HT65"/>
<dbReference type="GO" id="GO:0008237">
    <property type="term" value="F:metallopeptidase activity"/>
    <property type="evidence" value="ECO:0007669"/>
    <property type="project" value="InterPro"/>
</dbReference>
<evidence type="ECO:0000313" key="1">
    <source>
        <dbReference type="EMBL" id="OGZ65643.1"/>
    </source>
</evidence>
<organism evidence="1 2">
    <name type="scientific">Candidatus Staskawiczbacteria bacterium RIFCSPHIGHO2_01_FULL_41_41</name>
    <dbReference type="NCBI Taxonomy" id="1802203"/>
    <lineage>
        <taxon>Bacteria</taxon>
        <taxon>Candidatus Staskawicziibacteriota</taxon>
    </lineage>
</organism>
<comment type="caution">
    <text evidence="1">The sequence shown here is derived from an EMBL/GenBank/DDBJ whole genome shotgun (WGS) entry which is preliminary data.</text>
</comment>
<dbReference type="InterPro" id="IPR024079">
    <property type="entry name" value="MetalloPept_cat_dom_sf"/>
</dbReference>
<reference evidence="1 2" key="1">
    <citation type="journal article" date="2016" name="Nat. Commun.">
        <title>Thousands of microbial genomes shed light on interconnected biogeochemical processes in an aquifer system.</title>
        <authorList>
            <person name="Anantharaman K."/>
            <person name="Brown C.T."/>
            <person name="Hug L.A."/>
            <person name="Sharon I."/>
            <person name="Castelle C.J."/>
            <person name="Probst A.J."/>
            <person name="Thomas B.C."/>
            <person name="Singh A."/>
            <person name="Wilkins M.J."/>
            <person name="Karaoz U."/>
            <person name="Brodie E.L."/>
            <person name="Williams K.H."/>
            <person name="Hubbard S.S."/>
            <person name="Banfield J.F."/>
        </authorList>
    </citation>
    <scope>NUCLEOTIDE SEQUENCE [LARGE SCALE GENOMIC DNA]</scope>
</reference>